<keyword evidence="3" id="KW-1185">Reference proteome</keyword>
<dbReference type="InterPro" id="IPR036188">
    <property type="entry name" value="FAD/NAD-bd_sf"/>
</dbReference>
<dbReference type="PANTHER" id="PTHR42923:SF17">
    <property type="entry name" value="AMINE OXIDASE DOMAIN-CONTAINING PROTEIN"/>
    <property type="match status" value="1"/>
</dbReference>
<dbReference type="STRING" id="1317121.ATO11_04900"/>
<gene>
    <name evidence="2" type="ORF">ATO11_04900</name>
</gene>
<dbReference type="PATRIC" id="fig|1317121.7.peg.1355"/>
<protein>
    <submittedName>
        <fullName evidence="2">Cyclopropane-fatty-acyl-phospholipid synthase</fullName>
    </submittedName>
</protein>
<reference evidence="2 3" key="1">
    <citation type="journal article" date="2015" name="Int. J. Syst. Evol. Microbiol.">
        <title>Aestuariivita atlantica sp. nov., isolated from deep sea sediment of the Atlantic Ocean.</title>
        <authorList>
            <person name="Li G."/>
            <person name="Lai Q."/>
            <person name="Du Y."/>
            <person name="Liu X."/>
            <person name="Sun F."/>
            <person name="Shao Z."/>
        </authorList>
    </citation>
    <scope>NUCLEOTIDE SEQUENCE [LARGE SCALE GENOMIC DNA]</scope>
    <source>
        <strain evidence="2 3">22II-S11-z3</strain>
    </source>
</reference>
<dbReference type="AlphaFoldDB" id="A0A0L1JSQ3"/>
<name>A0A0L1JSQ3_9RHOB</name>
<dbReference type="Gene3D" id="3.50.50.60">
    <property type="entry name" value="FAD/NAD(P)-binding domain"/>
    <property type="match status" value="1"/>
</dbReference>
<dbReference type="Pfam" id="PF01593">
    <property type="entry name" value="Amino_oxidase"/>
    <property type="match status" value="1"/>
</dbReference>
<feature type="domain" description="Amine oxidase" evidence="1">
    <location>
        <begin position="20"/>
        <end position="292"/>
    </location>
</feature>
<dbReference type="SUPFAM" id="SSF51905">
    <property type="entry name" value="FAD/NAD(P)-binding domain"/>
    <property type="match status" value="1"/>
</dbReference>
<sequence length="428" mass="47447">MPFDPVTTPRRRIAIVGGGISGMGAAYFLSQQHEVVLYEAEPRLGGHARTIKVGGQPVDTGFIVFNYANYPHLARLFADLDVPVVKSNMSFGASLNGGRLEYGLRSLGALFAQPRNAANPRFLRMVRDILRFNRNAVASARNREQSLGDFLDAMKLGPWFRDKYLLPLSGAIWSTPTDKIMDFPAYALVQFFENHALLGVTGQHQWYTVQGGSVAYVSRLEAALQGFGAELRLGHPVEAIRRDAAGVAIRAEGQWDRFDDVILATHSDDSLRMLETPTGIERAALGAMKYQPNDVVLHSDASIMPKRRAVWSSWNYTEAADKSLDRIDLTYWMNSLQPIPEASPFFVTLNTTRPIREDLIHDQVTLRHPVYDLNALAAQDVMRATNGANNTWYCGAWMKNGFHEDGLSSAIDVVERIGIEAPLAVAAE</sequence>
<evidence type="ECO:0000313" key="3">
    <source>
        <dbReference type="Proteomes" id="UP000036938"/>
    </source>
</evidence>
<dbReference type="EMBL" id="AQQZ01000002">
    <property type="protein sequence ID" value="KNG94732.1"/>
    <property type="molecule type" value="Genomic_DNA"/>
</dbReference>
<dbReference type="OrthoDB" id="20837at2"/>
<dbReference type="PANTHER" id="PTHR42923">
    <property type="entry name" value="PROTOPORPHYRINOGEN OXIDASE"/>
    <property type="match status" value="1"/>
</dbReference>
<comment type="caution">
    <text evidence="2">The sequence shown here is derived from an EMBL/GenBank/DDBJ whole genome shotgun (WGS) entry which is preliminary data.</text>
</comment>
<dbReference type="Proteomes" id="UP000036938">
    <property type="component" value="Unassembled WGS sequence"/>
</dbReference>
<dbReference type="GO" id="GO:0016491">
    <property type="term" value="F:oxidoreductase activity"/>
    <property type="evidence" value="ECO:0007669"/>
    <property type="project" value="InterPro"/>
</dbReference>
<organism evidence="2 3">
    <name type="scientific">Pseudaestuariivita atlantica</name>
    <dbReference type="NCBI Taxonomy" id="1317121"/>
    <lineage>
        <taxon>Bacteria</taxon>
        <taxon>Pseudomonadati</taxon>
        <taxon>Pseudomonadota</taxon>
        <taxon>Alphaproteobacteria</taxon>
        <taxon>Rhodobacterales</taxon>
        <taxon>Paracoccaceae</taxon>
        <taxon>Pseudaestuariivita</taxon>
    </lineage>
</organism>
<dbReference type="InterPro" id="IPR050464">
    <property type="entry name" value="Zeta_carotene_desat/Oxidored"/>
</dbReference>
<dbReference type="InterPro" id="IPR002937">
    <property type="entry name" value="Amino_oxidase"/>
</dbReference>
<dbReference type="RefSeq" id="WP_050529716.1">
    <property type="nucleotide sequence ID" value="NZ_AQQZ01000002.1"/>
</dbReference>
<evidence type="ECO:0000313" key="2">
    <source>
        <dbReference type="EMBL" id="KNG94732.1"/>
    </source>
</evidence>
<accession>A0A0L1JSQ3</accession>
<proteinExistence type="predicted"/>
<evidence type="ECO:0000259" key="1">
    <source>
        <dbReference type="Pfam" id="PF01593"/>
    </source>
</evidence>